<dbReference type="AlphaFoldDB" id="A0A2G9YYR6"/>
<proteinExistence type="predicted"/>
<dbReference type="EMBL" id="PCRQ01000020">
    <property type="protein sequence ID" value="PIP24386.1"/>
    <property type="molecule type" value="Genomic_DNA"/>
</dbReference>
<sequence>MPYKDKEKERQNKKEYYQKNKEKVLKRTKSYHKIWYQKNKRKRQQQIREWYQKNKEKSAQYHKKWYQKNKRRISQQSRKYHQQNIEKIRRRNRRYNQKNKEKILQYKGEWQKYQRKINPRYRLDENMGSAIARSLKEKKNGQPWEILAGYSLEKLIVHLEKQFDNKMNWHNYGSYWAVDHIKPKSLFNYTSSDDSDFKKCWDLRNLQPLEKIKNIKKNNLYIG</sequence>
<reference evidence="2 3" key="1">
    <citation type="submission" date="2017-09" db="EMBL/GenBank/DDBJ databases">
        <title>Depth-based differentiation of microbial function through sediment-hosted aquifers and enrichment of novel symbionts in the deep terrestrial subsurface.</title>
        <authorList>
            <person name="Probst A.J."/>
            <person name="Ladd B."/>
            <person name="Jarett J.K."/>
            <person name="Geller-Mcgrath D.E."/>
            <person name="Sieber C.M."/>
            <person name="Emerson J.B."/>
            <person name="Anantharaman K."/>
            <person name="Thomas B.C."/>
            <person name="Malmstrom R."/>
            <person name="Stieglmeier M."/>
            <person name="Klingl A."/>
            <person name="Woyke T."/>
            <person name="Ryan C.M."/>
            <person name="Banfield J.F."/>
        </authorList>
    </citation>
    <scope>NUCLEOTIDE SEQUENCE [LARGE SCALE GENOMIC DNA]</scope>
    <source>
        <strain evidence="2">CG23_combo_of_CG06-09_8_20_14_all_37_18</strain>
    </source>
</reference>
<protein>
    <submittedName>
        <fullName evidence="2">Uncharacterized protein</fullName>
    </submittedName>
</protein>
<name>A0A2G9YYR6_9BACT</name>
<dbReference type="Proteomes" id="UP000229952">
    <property type="component" value="Unassembled WGS sequence"/>
</dbReference>
<gene>
    <name evidence="2" type="ORF">COX35_00975</name>
</gene>
<evidence type="ECO:0000256" key="1">
    <source>
        <dbReference type="SAM" id="Coils"/>
    </source>
</evidence>
<evidence type="ECO:0000313" key="2">
    <source>
        <dbReference type="EMBL" id="PIP24386.1"/>
    </source>
</evidence>
<organism evidence="2 3">
    <name type="scientific">Candidatus Nealsonbacteria bacterium CG23_combo_of_CG06-09_8_20_14_all_37_18</name>
    <dbReference type="NCBI Taxonomy" id="1974720"/>
    <lineage>
        <taxon>Bacteria</taxon>
        <taxon>Candidatus Nealsoniibacteriota</taxon>
    </lineage>
</organism>
<evidence type="ECO:0000313" key="3">
    <source>
        <dbReference type="Proteomes" id="UP000229952"/>
    </source>
</evidence>
<feature type="coiled-coil region" evidence="1">
    <location>
        <begin position="78"/>
        <end position="105"/>
    </location>
</feature>
<accession>A0A2G9YYR6</accession>
<comment type="caution">
    <text evidence="2">The sequence shown here is derived from an EMBL/GenBank/DDBJ whole genome shotgun (WGS) entry which is preliminary data.</text>
</comment>
<keyword evidence="1" id="KW-0175">Coiled coil</keyword>